<evidence type="ECO:0000256" key="7">
    <source>
        <dbReference type="ARBA" id="ARBA00023268"/>
    </source>
</evidence>
<dbReference type="InterPro" id="IPR004651">
    <property type="entry name" value="HisF"/>
</dbReference>
<feature type="domain" description="Glutamine amidotransferase" evidence="16">
    <location>
        <begin position="9"/>
        <end position="230"/>
    </location>
</feature>
<dbReference type="Pfam" id="PF00977">
    <property type="entry name" value="His_biosynth"/>
    <property type="match status" value="1"/>
</dbReference>
<feature type="region of interest" description="PRFAR binding" evidence="14">
    <location>
        <begin position="496"/>
        <end position="497"/>
    </location>
</feature>
<evidence type="ECO:0000256" key="2">
    <source>
        <dbReference type="ARBA" id="ARBA00022605"/>
    </source>
</evidence>
<dbReference type="AlphaFoldDB" id="A0AAV5QLP2"/>
<comment type="similarity">
    <text evidence="15">Belongs to the HisA/HisF family.</text>
</comment>
<keyword evidence="7 12" id="KW-0511">Multifunctional enzyme</keyword>
<feature type="binding site" evidence="14">
    <location>
        <position position="491"/>
    </location>
    <ligand>
        <name>substrate</name>
    </ligand>
</feature>
<dbReference type="InterPro" id="IPR050064">
    <property type="entry name" value="IGPS_HisA/HisF"/>
</dbReference>
<evidence type="ECO:0000256" key="15">
    <source>
        <dbReference type="RuleBase" id="RU003657"/>
    </source>
</evidence>
<name>A0AAV5QLP2_9ASCO</name>
<dbReference type="NCBIfam" id="TIGR01855">
    <property type="entry name" value="IMP_synth_hisH"/>
    <property type="match status" value="1"/>
</dbReference>
<evidence type="ECO:0000256" key="6">
    <source>
        <dbReference type="ARBA" id="ARBA00023239"/>
    </source>
</evidence>
<feature type="active site" evidence="13">
    <location>
        <position position="264"/>
    </location>
</feature>
<evidence type="ECO:0000256" key="9">
    <source>
        <dbReference type="ARBA" id="ARBA00049534"/>
    </source>
</evidence>
<dbReference type="CDD" id="cd01748">
    <property type="entry name" value="GATase1_IGP_Synthase"/>
    <property type="match status" value="1"/>
</dbReference>
<evidence type="ECO:0000256" key="4">
    <source>
        <dbReference type="ARBA" id="ARBA00022962"/>
    </source>
</evidence>
<keyword evidence="2 12" id="KW-0028">Amino-acid biosynthesis</keyword>
<accession>A0AAV5QLP2</accession>
<evidence type="ECO:0000256" key="13">
    <source>
        <dbReference type="PIRSR" id="PIRSR036936-1"/>
    </source>
</evidence>
<dbReference type="PANTHER" id="PTHR21235">
    <property type="entry name" value="IMIDAZOLE GLYCEROL PHOSPHATE SYNTHASE SUBUNIT HISF/H IGP SYNTHASE SUBUNIT HISF/H"/>
    <property type="match status" value="1"/>
</dbReference>
<keyword evidence="5 12" id="KW-0368">Histidine biosynthesis</keyword>
<keyword evidence="4 12" id="KW-0315">Glutamine amidotransferase</keyword>
<feature type="region of interest" description="PRFAR binding" evidence="14">
    <location>
        <begin position="545"/>
        <end position="546"/>
    </location>
</feature>
<feature type="region of interest" description="PRFAR binding" evidence="14">
    <location>
        <begin position="522"/>
        <end position="523"/>
    </location>
</feature>
<feature type="region of interest" description="PRFAR binding" evidence="14">
    <location>
        <begin position="385"/>
        <end position="386"/>
    </location>
</feature>
<dbReference type="SUPFAM" id="SSF51366">
    <property type="entry name" value="Ribulose-phoshate binding barrel"/>
    <property type="match status" value="1"/>
</dbReference>
<dbReference type="EC" id="3.5.1.2" evidence="12"/>
<evidence type="ECO:0000256" key="1">
    <source>
        <dbReference type="ARBA" id="ARBA00005091"/>
    </source>
</evidence>
<evidence type="ECO:0000313" key="17">
    <source>
        <dbReference type="EMBL" id="GMM35875.1"/>
    </source>
</evidence>
<dbReference type="RefSeq" id="XP_064852871.1">
    <property type="nucleotide sequence ID" value="XM_064996799.1"/>
</dbReference>
<evidence type="ECO:0000256" key="5">
    <source>
        <dbReference type="ARBA" id="ARBA00023102"/>
    </source>
</evidence>
<dbReference type="HAMAP" id="MF_00278">
    <property type="entry name" value="HisH"/>
    <property type="match status" value="1"/>
</dbReference>
<dbReference type="InterPro" id="IPR029062">
    <property type="entry name" value="Class_I_gatase-like"/>
</dbReference>
<feature type="active site" evidence="13">
    <location>
        <position position="425"/>
    </location>
</feature>
<evidence type="ECO:0000256" key="8">
    <source>
        <dbReference type="ARBA" id="ARBA00047838"/>
    </source>
</evidence>
<reference evidence="17 18" key="1">
    <citation type="journal article" date="2023" name="Elife">
        <title>Identification of key yeast species and microbe-microbe interactions impacting larval growth of Drosophila in the wild.</title>
        <authorList>
            <person name="Mure A."/>
            <person name="Sugiura Y."/>
            <person name="Maeda R."/>
            <person name="Honda K."/>
            <person name="Sakurai N."/>
            <person name="Takahashi Y."/>
            <person name="Watada M."/>
            <person name="Katoh T."/>
            <person name="Gotoh A."/>
            <person name="Gotoh Y."/>
            <person name="Taniguchi I."/>
            <person name="Nakamura K."/>
            <person name="Hayashi T."/>
            <person name="Katayama T."/>
            <person name="Uemura T."/>
            <person name="Hattori Y."/>
        </authorList>
    </citation>
    <scope>NUCLEOTIDE SEQUENCE [LARGE SCALE GENOMIC DNA]</scope>
    <source>
        <strain evidence="17 18">SC-9</strain>
    </source>
</reference>
<dbReference type="InterPro" id="IPR013785">
    <property type="entry name" value="Aldolase_TIM"/>
</dbReference>
<dbReference type="GO" id="GO:0004359">
    <property type="term" value="F:glutaminase activity"/>
    <property type="evidence" value="ECO:0007669"/>
    <property type="project" value="UniProtKB-EC"/>
</dbReference>
<dbReference type="Gene3D" id="3.40.50.880">
    <property type="match status" value="1"/>
</dbReference>
<evidence type="ECO:0000313" key="18">
    <source>
        <dbReference type="Proteomes" id="UP001360560"/>
    </source>
</evidence>
<dbReference type="Proteomes" id="UP001360560">
    <property type="component" value="Unassembled WGS sequence"/>
</dbReference>
<dbReference type="InterPro" id="IPR006062">
    <property type="entry name" value="His_biosynth"/>
</dbReference>
<keyword evidence="18" id="KW-1185">Reference proteome</keyword>
<comment type="function">
    <text evidence="10 12">IGPS catalyzes the conversion of PRFAR and glutamine to IGP, AICAR and glutamate. The glutaminase domain produces the ammonia necessary for the cyclase domain to produce IGP and AICAR from PRFAR. The ammonia is channeled to the active site of the cyclase domain.</text>
</comment>
<evidence type="ECO:0000259" key="16">
    <source>
        <dbReference type="Pfam" id="PF00117"/>
    </source>
</evidence>
<dbReference type="GO" id="GO:0016829">
    <property type="term" value="F:lyase activity"/>
    <property type="evidence" value="ECO:0007669"/>
    <property type="project" value="UniProtKB-KW"/>
</dbReference>
<dbReference type="PROSITE" id="PS51273">
    <property type="entry name" value="GATASE_TYPE_1"/>
    <property type="match status" value="1"/>
</dbReference>
<protein>
    <recommendedName>
        <fullName evidence="12">Imidazole glycerol phosphate synthase hisHF</fullName>
    </recommendedName>
    <domain>
        <recommendedName>
            <fullName evidence="12">Glutaminase</fullName>
            <ecNumber evidence="12">3.5.1.2</ecNumber>
        </recommendedName>
    </domain>
    <domain>
        <recommendedName>
            <fullName evidence="12">Cyclase</fullName>
        </recommendedName>
    </domain>
</protein>
<feature type="binding site" evidence="14">
    <location>
        <position position="353"/>
    </location>
    <ligand>
        <name>substrate</name>
    </ligand>
</feature>
<dbReference type="SUPFAM" id="SSF52317">
    <property type="entry name" value="Class I glutamine amidotransferase-like"/>
    <property type="match status" value="1"/>
</dbReference>
<comment type="caution">
    <text evidence="17">The sequence shown here is derived from an EMBL/GenBank/DDBJ whole genome shotgun (WGS) entry which is preliminary data.</text>
</comment>
<dbReference type="GO" id="GO:0000107">
    <property type="term" value="F:imidazoleglycerol-phosphate synthase activity"/>
    <property type="evidence" value="ECO:0007669"/>
    <property type="project" value="UniProtKB-UniRule"/>
</dbReference>
<feature type="active site" description="For GATase activity" evidence="13">
    <location>
        <position position="215"/>
    </location>
</feature>
<dbReference type="GO" id="GO:0000105">
    <property type="term" value="P:L-histidine biosynthetic process"/>
    <property type="evidence" value="ECO:0007669"/>
    <property type="project" value="UniProtKB-UniRule"/>
</dbReference>
<dbReference type="NCBIfam" id="TIGR00735">
    <property type="entry name" value="hisF"/>
    <property type="match status" value="1"/>
</dbReference>
<comment type="catalytic activity">
    <reaction evidence="9 12">
        <text>L-glutamine + H2O = L-glutamate + NH4(+)</text>
        <dbReference type="Rhea" id="RHEA:15889"/>
        <dbReference type="ChEBI" id="CHEBI:15377"/>
        <dbReference type="ChEBI" id="CHEBI:28938"/>
        <dbReference type="ChEBI" id="CHEBI:29985"/>
        <dbReference type="ChEBI" id="CHEBI:58359"/>
        <dbReference type="EC" id="3.5.1.2"/>
    </reaction>
</comment>
<keyword evidence="6 12" id="KW-0456">Lyase</keyword>
<comment type="similarity">
    <text evidence="11 12">In the C-terminal section; belongs to the HisA/HisF family.</text>
</comment>
<dbReference type="InterPro" id="IPR014640">
    <property type="entry name" value="IGPS_HisHF"/>
</dbReference>
<feature type="active site" description="For GATase activity" evidence="13">
    <location>
        <position position="217"/>
    </location>
</feature>
<keyword evidence="3 12" id="KW-0378">Hydrolase</keyword>
<evidence type="ECO:0000256" key="14">
    <source>
        <dbReference type="PIRSR" id="PIRSR036936-2"/>
    </source>
</evidence>
<dbReference type="InterPro" id="IPR011060">
    <property type="entry name" value="RibuloseP-bd_barrel"/>
</dbReference>
<evidence type="ECO:0000256" key="11">
    <source>
        <dbReference type="ARBA" id="ARBA00061106"/>
    </source>
</evidence>
<evidence type="ECO:0000256" key="12">
    <source>
        <dbReference type="PIRNR" id="PIRNR036936"/>
    </source>
</evidence>
<feature type="active site" description="For GATase activity" evidence="13">
    <location>
        <position position="92"/>
    </location>
</feature>
<proteinExistence type="inferred from homology"/>
<feature type="binding site" description="covalent" evidence="14">
    <location>
        <position position="92"/>
    </location>
    <ligand>
        <name>L-glutamine</name>
        <dbReference type="ChEBI" id="CHEBI:58359"/>
    </ligand>
</feature>
<evidence type="ECO:0000256" key="3">
    <source>
        <dbReference type="ARBA" id="ARBA00022801"/>
    </source>
</evidence>
<dbReference type="PIRSF" id="PIRSF036936">
    <property type="entry name" value="IGPS_HisHF"/>
    <property type="match status" value="1"/>
</dbReference>
<sequence length="575" mass="63288">MSSEKVAYVIDVDSGNLQSLQNAIEHIGYQVKYLTNGEELMDLIDNNNDPNTKLILPGVGNYGHFVKQVNEKGLREPILKYIASGKPLFGICVGLQTLLESSTEDNNVSEGLGYVEGLSLTKFKNSTKSVPHIGWNNTAGLYIQGIAKNEASEYELYGLNANQRYYFVHSYAAIIDDEKIEKLLSQGFNLSIGKYGDEKFVAAISKDNVFATQFHPEKSGKAGIKIIKSFLNGEKLTKLDAKPSEAPVKKNISGLTHRIIACLDVRTNDDGDLVVTKGDQYDVREKSTDGKSDVRNLGKPVELAENYYKQGADEVTFLNITSFKNCPLQDLPMLEVLKQSSKTVFVPLTVGGGIRDFKQPDGEVVSALKVAEMYFKSGADKVSIGSDAVYTAEQYYDDNEVPSGKSPIEMISKSYGNQAVVISVDPKRSYVADPKSMPFKCFKTKYPGPKGEEYCYYQVSVKGGREFSKKVGAFELVTCCEKLGAGEILLNCIDKDGAKNGYDLELVDFIKKSVNIPVIASSGAGKPEHFLEVFRETGVDAALGAGMFHREEYKVMDVKNYLDNSGYAVRFDIDG</sequence>
<dbReference type="GeneID" id="90073850"/>
<dbReference type="Pfam" id="PF00117">
    <property type="entry name" value="GATase"/>
    <property type="match status" value="1"/>
</dbReference>
<dbReference type="PANTHER" id="PTHR21235:SF2">
    <property type="entry name" value="IMIDAZOLE GLYCEROL PHOSPHATE SYNTHASE HISHF"/>
    <property type="match status" value="1"/>
</dbReference>
<dbReference type="InterPro" id="IPR017926">
    <property type="entry name" value="GATASE"/>
</dbReference>
<dbReference type="FunFam" id="3.20.20.70:FF:000094">
    <property type="entry name" value="Imidazole glycerol phosphate synthase hisHF"/>
    <property type="match status" value="1"/>
</dbReference>
<comment type="catalytic activity">
    <reaction evidence="8 12">
        <text>5-[(5-phospho-1-deoxy-D-ribulos-1-ylimino)methylamino]-1-(5-phospho-beta-D-ribosyl)imidazole-4-carboxamide + L-glutamine = D-erythro-1-(imidazol-4-yl)glycerol 3-phosphate + 5-amino-1-(5-phospho-beta-D-ribosyl)imidazole-4-carboxamide + L-glutamate + H(+)</text>
        <dbReference type="Rhea" id="RHEA:24793"/>
        <dbReference type="ChEBI" id="CHEBI:15378"/>
        <dbReference type="ChEBI" id="CHEBI:29985"/>
        <dbReference type="ChEBI" id="CHEBI:58278"/>
        <dbReference type="ChEBI" id="CHEBI:58359"/>
        <dbReference type="ChEBI" id="CHEBI:58475"/>
        <dbReference type="ChEBI" id="CHEBI:58525"/>
        <dbReference type="EC" id="4.3.2.10"/>
    </reaction>
</comment>
<organism evidence="17 18">
    <name type="scientific">Saccharomycopsis crataegensis</name>
    <dbReference type="NCBI Taxonomy" id="43959"/>
    <lineage>
        <taxon>Eukaryota</taxon>
        <taxon>Fungi</taxon>
        <taxon>Dikarya</taxon>
        <taxon>Ascomycota</taxon>
        <taxon>Saccharomycotina</taxon>
        <taxon>Saccharomycetes</taxon>
        <taxon>Saccharomycopsidaceae</taxon>
        <taxon>Saccharomycopsis</taxon>
    </lineage>
</organism>
<dbReference type="Gene3D" id="3.20.20.70">
    <property type="entry name" value="Aldolase class I"/>
    <property type="match status" value="1"/>
</dbReference>
<comment type="pathway">
    <text evidence="1 12">Amino-acid biosynthesis; L-histidine biosynthesis; L-histidine from 5-phospho-alpha-D-ribose 1-diphosphate: step 5/9.</text>
</comment>
<dbReference type="InterPro" id="IPR010139">
    <property type="entry name" value="Imidazole-glycPsynth_HisH"/>
</dbReference>
<feature type="region of interest" description="PRFAR binding" evidence="14">
    <location>
        <begin position="423"/>
        <end position="425"/>
    </location>
</feature>
<gene>
    <name evidence="17" type="ORF">DASC09_032000</name>
</gene>
<evidence type="ECO:0000256" key="10">
    <source>
        <dbReference type="ARBA" id="ARBA00055946"/>
    </source>
</evidence>
<dbReference type="EMBL" id="BTFZ01000011">
    <property type="protein sequence ID" value="GMM35875.1"/>
    <property type="molecule type" value="Genomic_DNA"/>
</dbReference>
<dbReference type="CDD" id="cd04731">
    <property type="entry name" value="HisF"/>
    <property type="match status" value="1"/>
</dbReference>